<sequence>MFNAKKGMVGIMMHNDGSLLKPVCPDATEPLEDDEIRFYEKISNAEDPIDKELATLTPKYFGTQKVKVADRDVLCMKMENFTYGFRHACVLDLKMGRVTSIPTAPEEKRKHEASKYLGTRATVGFSVPGMAVYDVTNASAIQHGKPFGKALDGKSVLDAFRTFLNAPCGSGVRPICDSLLAQLGRIDSWFSRQRRYKFFASSILLTYDAAALLAGAGRSEEQVLAAARPIARMIDFAHAWPADGEPDANYQEGLRNVIRLVTEVRDALPTA</sequence>
<dbReference type="Proteomes" id="UP000440578">
    <property type="component" value="Unassembled WGS sequence"/>
</dbReference>
<dbReference type="PANTHER" id="PTHR12400:SF51">
    <property type="entry name" value="INOSITOL POLYPHOSPHATE MULTIKINASE"/>
    <property type="match status" value="1"/>
</dbReference>
<organism evidence="9 10">
    <name type="scientific">Amphibalanus amphitrite</name>
    <name type="common">Striped barnacle</name>
    <name type="synonym">Balanus amphitrite</name>
    <dbReference type="NCBI Taxonomy" id="1232801"/>
    <lineage>
        <taxon>Eukaryota</taxon>
        <taxon>Metazoa</taxon>
        <taxon>Ecdysozoa</taxon>
        <taxon>Arthropoda</taxon>
        <taxon>Crustacea</taxon>
        <taxon>Multicrustacea</taxon>
        <taxon>Cirripedia</taxon>
        <taxon>Thoracica</taxon>
        <taxon>Thoracicalcarea</taxon>
        <taxon>Balanomorpha</taxon>
        <taxon>Balanoidea</taxon>
        <taxon>Balanidae</taxon>
        <taxon>Amphibalaninae</taxon>
        <taxon>Amphibalanus</taxon>
    </lineage>
</organism>
<evidence type="ECO:0000313" key="9">
    <source>
        <dbReference type="EMBL" id="KAF0307777.1"/>
    </source>
</evidence>
<dbReference type="InterPro" id="IPR005522">
    <property type="entry name" value="IPK"/>
</dbReference>
<comment type="similarity">
    <text evidence="1 8">Belongs to the inositol phosphokinase (IPK) family.</text>
</comment>
<evidence type="ECO:0000256" key="3">
    <source>
        <dbReference type="ARBA" id="ARBA00022741"/>
    </source>
</evidence>
<dbReference type="AlphaFoldDB" id="A0A6A4WK57"/>
<evidence type="ECO:0000256" key="4">
    <source>
        <dbReference type="ARBA" id="ARBA00022777"/>
    </source>
</evidence>
<dbReference type="GO" id="GO:0032958">
    <property type="term" value="P:inositol phosphate biosynthetic process"/>
    <property type="evidence" value="ECO:0007669"/>
    <property type="project" value="InterPro"/>
</dbReference>
<keyword evidence="2 8" id="KW-0808">Transferase</keyword>
<name>A0A6A4WK57_AMPAM</name>
<evidence type="ECO:0000256" key="5">
    <source>
        <dbReference type="ARBA" id="ARBA00022840"/>
    </source>
</evidence>
<keyword evidence="4 8" id="KW-0418">Kinase</keyword>
<accession>A0A6A4WK57</accession>
<dbReference type="GO" id="GO:0008440">
    <property type="term" value="F:inositol-1,4,5-trisphosphate 3-kinase activity"/>
    <property type="evidence" value="ECO:0007669"/>
    <property type="project" value="TreeGrafter"/>
</dbReference>
<evidence type="ECO:0000256" key="7">
    <source>
        <dbReference type="ARBA" id="ARBA00036525"/>
    </source>
</evidence>
<evidence type="ECO:0000256" key="6">
    <source>
        <dbReference type="ARBA" id="ARBA00036164"/>
    </source>
</evidence>
<comment type="catalytic activity">
    <reaction evidence="6">
        <text>1D-myo-inositol 1,4,5-trisphosphate + 2 ATP = 1D-myo-inositol 1,3,4,5,6-pentakisphosphate + 2 ADP + 2 H(+)</text>
        <dbReference type="Rhea" id="RHEA:32359"/>
        <dbReference type="ChEBI" id="CHEBI:15378"/>
        <dbReference type="ChEBI" id="CHEBI:30616"/>
        <dbReference type="ChEBI" id="CHEBI:57733"/>
        <dbReference type="ChEBI" id="CHEBI:203600"/>
        <dbReference type="ChEBI" id="CHEBI:456216"/>
        <dbReference type="EC" id="2.7.1.151"/>
    </reaction>
</comment>
<dbReference type="EMBL" id="VIIS01000544">
    <property type="protein sequence ID" value="KAF0307777.1"/>
    <property type="molecule type" value="Genomic_DNA"/>
</dbReference>
<dbReference type="PANTHER" id="PTHR12400">
    <property type="entry name" value="INOSITOL POLYPHOSPHATE KINASE"/>
    <property type="match status" value="1"/>
</dbReference>
<evidence type="ECO:0000256" key="1">
    <source>
        <dbReference type="ARBA" id="ARBA00007374"/>
    </source>
</evidence>
<protein>
    <recommendedName>
        <fullName evidence="8">Kinase</fullName>
        <ecNumber evidence="8">2.7.-.-</ecNumber>
    </recommendedName>
</protein>
<dbReference type="Gene3D" id="3.30.470.160">
    <property type="entry name" value="Inositol polyphosphate kinase"/>
    <property type="match status" value="1"/>
</dbReference>
<comment type="catalytic activity">
    <reaction evidence="7">
        <text>1D-myo-inositol 1,3,4,6-tetrakisphosphate + ATP = 1D-myo-inositol 1,3,4,5,6-pentakisphosphate + ADP + H(+)</text>
        <dbReference type="Rhea" id="RHEA:12717"/>
        <dbReference type="ChEBI" id="CHEBI:15378"/>
        <dbReference type="ChEBI" id="CHEBI:30616"/>
        <dbReference type="ChEBI" id="CHEBI:57660"/>
        <dbReference type="ChEBI" id="CHEBI:57733"/>
        <dbReference type="ChEBI" id="CHEBI:456216"/>
        <dbReference type="EC" id="2.7.1.140"/>
    </reaction>
</comment>
<dbReference type="GO" id="GO:0051765">
    <property type="term" value="F:inositol tetrakisphosphate kinase activity"/>
    <property type="evidence" value="ECO:0007669"/>
    <property type="project" value="TreeGrafter"/>
</dbReference>
<dbReference type="OrthoDB" id="5958943at2759"/>
<keyword evidence="10" id="KW-1185">Reference proteome</keyword>
<dbReference type="GO" id="GO:0005634">
    <property type="term" value="C:nucleus"/>
    <property type="evidence" value="ECO:0007669"/>
    <property type="project" value="TreeGrafter"/>
</dbReference>
<evidence type="ECO:0000256" key="8">
    <source>
        <dbReference type="RuleBase" id="RU363090"/>
    </source>
</evidence>
<gene>
    <name evidence="9" type="primary">IPK2a</name>
    <name evidence="9" type="ORF">FJT64_020965</name>
</gene>
<dbReference type="SUPFAM" id="SSF56104">
    <property type="entry name" value="SAICAR synthase-like"/>
    <property type="match status" value="1"/>
</dbReference>
<proteinExistence type="inferred from homology"/>
<dbReference type="Pfam" id="PF03770">
    <property type="entry name" value="IPK"/>
    <property type="match status" value="1"/>
</dbReference>
<evidence type="ECO:0000313" key="10">
    <source>
        <dbReference type="Proteomes" id="UP000440578"/>
    </source>
</evidence>
<reference evidence="9 10" key="1">
    <citation type="submission" date="2019-07" db="EMBL/GenBank/DDBJ databases">
        <title>Draft genome assembly of a fouling barnacle, Amphibalanus amphitrite (Darwin, 1854): The first reference genome for Thecostraca.</title>
        <authorList>
            <person name="Kim W."/>
        </authorList>
    </citation>
    <scope>NUCLEOTIDE SEQUENCE [LARGE SCALE GENOMIC DNA]</scope>
    <source>
        <strain evidence="9">SNU_AA5</strain>
        <tissue evidence="9">Soma without cirri and trophi</tissue>
    </source>
</reference>
<dbReference type="GO" id="GO:0005524">
    <property type="term" value="F:ATP binding"/>
    <property type="evidence" value="ECO:0007669"/>
    <property type="project" value="UniProtKB-KW"/>
</dbReference>
<comment type="caution">
    <text evidence="9">The sequence shown here is derived from an EMBL/GenBank/DDBJ whole genome shotgun (WGS) entry which is preliminary data.</text>
</comment>
<dbReference type="InterPro" id="IPR038286">
    <property type="entry name" value="IPK_sf"/>
</dbReference>
<keyword evidence="5" id="KW-0067">ATP-binding</keyword>
<dbReference type="GO" id="GO:0005737">
    <property type="term" value="C:cytoplasm"/>
    <property type="evidence" value="ECO:0007669"/>
    <property type="project" value="TreeGrafter"/>
</dbReference>
<dbReference type="EC" id="2.7.-.-" evidence="8"/>
<keyword evidence="3" id="KW-0547">Nucleotide-binding</keyword>
<evidence type="ECO:0000256" key="2">
    <source>
        <dbReference type="ARBA" id="ARBA00022679"/>
    </source>
</evidence>